<organism evidence="1 2">
    <name type="scientific">Brochothrix thermosphacta</name>
    <name type="common">Microbacterium thermosphactum</name>
    <dbReference type="NCBI Taxonomy" id="2756"/>
    <lineage>
        <taxon>Bacteria</taxon>
        <taxon>Bacillati</taxon>
        <taxon>Bacillota</taxon>
        <taxon>Bacilli</taxon>
        <taxon>Bacillales</taxon>
        <taxon>Listeriaceae</taxon>
        <taxon>Brochothrix</taxon>
    </lineage>
</organism>
<gene>
    <name evidence="1" type="ORF">BTBSAS_30062</name>
</gene>
<dbReference type="AlphaFoldDB" id="A0A2X0QJJ9"/>
<reference evidence="2" key="1">
    <citation type="submission" date="2018-04" db="EMBL/GenBank/DDBJ databases">
        <authorList>
            <person name="Illikoud N."/>
        </authorList>
    </citation>
    <scope>NUCLEOTIDE SEQUENCE [LARGE SCALE GENOMIC DNA]</scope>
</reference>
<proteinExistence type="predicted"/>
<evidence type="ECO:0000313" key="1">
    <source>
        <dbReference type="EMBL" id="SPP28744.1"/>
    </source>
</evidence>
<sequence>MQNKSYMILYSFHDYYNKHTLFGQILIPIKTQKPMKRLHLSVFTLKYLKKTVLICYMTETSYTSTQK</sequence>
<dbReference type="Proteomes" id="UP000270190">
    <property type="component" value="Unassembled WGS sequence"/>
</dbReference>
<accession>A0A2X0QJJ9</accession>
<evidence type="ECO:0000313" key="2">
    <source>
        <dbReference type="Proteomes" id="UP000270190"/>
    </source>
</evidence>
<dbReference type="EMBL" id="OUNC01000023">
    <property type="protein sequence ID" value="SPP28744.1"/>
    <property type="molecule type" value="Genomic_DNA"/>
</dbReference>
<name>A0A2X0QJJ9_BROTH</name>
<protein>
    <submittedName>
        <fullName evidence="1">Uncharacterized protein</fullName>
    </submittedName>
</protein>